<name>D1AN29_SEBTE</name>
<dbReference type="STRING" id="526218.Sterm_0531"/>
<evidence type="ECO:0000313" key="1">
    <source>
        <dbReference type="EMBL" id="ACZ07405.1"/>
    </source>
</evidence>
<dbReference type="RefSeq" id="WP_012860003.1">
    <property type="nucleotide sequence ID" value="NC_013517.1"/>
</dbReference>
<dbReference type="KEGG" id="str:Sterm_0531"/>
<keyword evidence="2" id="KW-1185">Reference proteome</keyword>
<protein>
    <recommendedName>
        <fullName evidence="3">Squalene cyclase C-terminal domain-containing protein</fullName>
    </recommendedName>
</protein>
<reference evidence="1 2" key="2">
    <citation type="journal article" date="2010" name="Stand. Genomic Sci.">
        <title>Complete genome sequence of Sebaldella termitidis type strain (NCTC 11300).</title>
        <authorList>
            <person name="Harmon-Smith M."/>
            <person name="Celia L."/>
            <person name="Chertkov O."/>
            <person name="Lapidus A."/>
            <person name="Copeland A."/>
            <person name="Glavina Del Rio T."/>
            <person name="Nolan M."/>
            <person name="Lucas S."/>
            <person name="Tice H."/>
            <person name="Cheng J.F."/>
            <person name="Han C."/>
            <person name="Detter J.C."/>
            <person name="Bruce D."/>
            <person name="Goodwin L."/>
            <person name="Pitluck S."/>
            <person name="Pati A."/>
            <person name="Liolios K."/>
            <person name="Ivanova N."/>
            <person name="Mavromatis K."/>
            <person name="Mikhailova N."/>
            <person name="Chen A."/>
            <person name="Palaniappan K."/>
            <person name="Land M."/>
            <person name="Hauser L."/>
            <person name="Chang Y.J."/>
            <person name="Jeffries C.D."/>
            <person name="Brettin T."/>
            <person name="Goker M."/>
            <person name="Beck B."/>
            <person name="Bristow J."/>
            <person name="Eisen J.A."/>
            <person name="Markowitz V."/>
            <person name="Hugenholtz P."/>
            <person name="Kyrpides N.C."/>
            <person name="Klenk H.P."/>
            <person name="Chen F."/>
        </authorList>
    </citation>
    <scope>NUCLEOTIDE SEQUENCE [LARGE SCALE GENOMIC DNA]</scope>
    <source>
        <strain evidence="2">ATCC 33386 / NCTC 11300</strain>
    </source>
</reference>
<dbReference type="InterPro" id="IPR008930">
    <property type="entry name" value="Terpenoid_cyclase/PrenylTrfase"/>
</dbReference>
<dbReference type="AlphaFoldDB" id="D1AN29"/>
<sequence length="306" mass="35842">MSVMEKAREFIYRNARPLELAQWQYHFENGSKENVLAVLSFYQNKDGGFGHALEADSWNPNSSPVQTWAATEILKKINFSDSNHKIIKGILDYLQSGRDFDGHFWYNIVKSNNDFPHAQWWYAKDDNNITCTNYNPTVCLAGFIIRFADKNSRLFQLGCRIAKEAAAQLLSDERKNDMHTISCYIRFLQYCTETKTNEIINLQALENKLTEQVNNLLTRDTTEWKTSYICKPSQFFNSSNSIFYINNEDIAEYECEYIIKTQLEDGSWDIPWKWKDFPQEWAVSKNWWKSGLIIANMLYLQGFGKL</sequence>
<dbReference type="EMBL" id="CP001739">
    <property type="protein sequence ID" value="ACZ07405.1"/>
    <property type="molecule type" value="Genomic_DNA"/>
</dbReference>
<reference evidence="2" key="1">
    <citation type="submission" date="2009-09" db="EMBL/GenBank/DDBJ databases">
        <title>The complete chromosome of Sebaldella termitidis ATCC 33386.</title>
        <authorList>
            <consortium name="US DOE Joint Genome Institute (JGI-PGF)"/>
            <person name="Lucas S."/>
            <person name="Copeland A."/>
            <person name="Lapidus A."/>
            <person name="Glavina del Rio T."/>
            <person name="Dalin E."/>
            <person name="Tice H."/>
            <person name="Bruce D."/>
            <person name="Goodwin L."/>
            <person name="Pitluck S."/>
            <person name="Kyrpides N."/>
            <person name="Mavromatis K."/>
            <person name="Ivanova N."/>
            <person name="Mikhailova N."/>
            <person name="Sims D."/>
            <person name="Meincke L."/>
            <person name="Brettin T."/>
            <person name="Detter J.C."/>
            <person name="Han C."/>
            <person name="Larimer F."/>
            <person name="Land M."/>
            <person name="Hauser L."/>
            <person name="Markowitz V."/>
            <person name="Cheng J.F."/>
            <person name="Hugenholtz P."/>
            <person name="Woyke T."/>
            <person name="Wu D."/>
            <person name="Eisen J.A."/>
        </authorList>
    </citation>
    <scope>NUCLEOTIDE SEQUENCE [LARGE SCALE GENOMIC DNA]</scope>
    <source>
        <strain evidence="2">ATCC 33386 / NCTC 11300</strain>
    </source>
</reference>
<dbReference type="Proteomes" id="UP000000845">
    <property type="component" value="Chromosome"/>
</dbReference>
<organism evidence="1 2">
    <name type="scientific">Sebaldella termitidis (strain ATCC 33386 / NCTC 11300)</name>
    <dbReference type="NCBI Taxonomy" id="526218"/>
    <lineage>
        <taxon>Bacteria</taxon>
        <taxon>Fusobacteriati</taxon>
        <taxon>Fusobacteriota</taxon>
        <taxon>Fusobacteriia</taxon>
        <taxon>Fusobacteriales</taxon>
        <taxon>Leptotrichiaceae</taxon>
        <taxon>Sebaldella</taxon>
    </lineage>
</organism>
<gene>
    <name evidence="1" type="ordered locus">Sterm_0531</name>
</gene>
<evidence type="ECO:0000313" key="2">
    <source>
        <dbReference type="Proteomes" id="UP000000845"/>
    </source>
</evidence>
<dbReference type="SUPFAM" id="SSF48239">
    <property type="entry name" value="Terpenoid cyclases/Protein prenyltransferases"/>
    <property type="match status" value="1"/>
</dbReference>
<dbReference type="HOGENOM" id="CLU_051344_0_0_0"/>
<proteinExistence type="predicted"/>
<evidence type="ECO:0008006" key="3">
    <source>
        <dbReference type="Google" id="ProtNLM"/>
    </source>
</evidence>
<accession>D1AN29</accession>
<dbReference type="eggNOG" id="ENOG502Z95C">
    <property type="taxonomic scope" value="Bacteria"/>
</dbReference>